<accession>A0A2H4VR71</accession>
<evidence type="ECO:0008006" key="3">
    <source>
        <dbReference type="Google" id="ProtNLM"/>
    </source>
</evidence>
<dbReference type="KEGG" id="msub:BK009_07875"/>
<keyword evidence="2" id="KW-1185">Reference proteome</keyword>
<dbReference type="InterPro" id="IPR015947">
    <property type="entry name" value="PUA-like_sf"/>
</dbReference>
<dbReference type="SUPFAM" id="SSF88697">
    <property type="entry name" value="PUA domain-like"/>
    <property type="match status" value="1"/>
</dbReference>
<reference evidence="1 2" key="1">
    <citation type="submission" date="2016-10" db="EMBL/GenBank/DDBJ databases">
        <title>Comparative genomics between deep and shallow subseafloor isolates.</title>
        <authorList>
            <person name="Ishii S."/>
            <person name="Miller J.R."/>
            <person name="Sutton G."/>
            <person name="Suzuki S."/>
            <person name="Methe B."/>
            <person name="Inagaki F."/>
            <person name="Imachi H."/>
        </authorList>
    </citation>
    <scope>NUCLEOTIDE SEQUENCE [LARGE SCALE GENOMIC DNA]</scope>
    <source>
        <strain evidence="1 2">A8p</strain>
    </source>
</reference>
<dbReference type="GeneID" id="35123062"/>
<dbReference type="Gene3D" id="2.30.130.30">
    <property type="entry name" value="Hypothetical protein"/>
    <property type="match status" value="1"/>
</dbReference>
<evidence type="ECO:0000313" key="2">
    <source>
        <dbReference type="Proteomes" id="UP000232631"/>
    </source>
</evidence>
<gene>
    <name evidence="1" type="ORF">BK009_07875</name>
</gene>
<name>A0A2H4VR71_9EURY</name>
<protein>
    <recommendedName>
        <fullName evidence="3">ASCH domain-containing protein</fullName>
    </recommendedName>
</protein>
<evidence type="ECO:0000313" key="1">
    <source>
        <dbReference type="EMBL" id="AUB60599.1"/>
    </source>
</evidence>
<dbReference type="EMBL" id="CP017768">
    <property type="protein sequence ID" value="AUB60599.1"/>
    <property type="molecule type" value="Genomic_DNA"/>
</dbReference>
<proteinExistence type="predicted"/>
<dbReference type="RefSeq" id="WP_198517198.1">
    <property type="nucleotide sequence ID" value="NZ_CP017768.1"/>
</dbReference>
<organism evidence="1 2">
    <name type="scientific">Methanobacterium subterraneum</name>
    <dbReference type="NCBI Taxonomy" id="59277"/>
    <lineage>
        <taxon>Archaea</taxon>
        <taxon>Methanobacteriati</taxon>
        <taxon>Methanobacteriota</taxon>
        <taxon>Methanomada group</taxon>
        <taxon>Methanobacteria</taxon>
        <taxon>Methanobacteriales</taxon>
        <taxon>Methanobacteriaceae</taxon>
        <taxon>Methanobacterium</taxon>
    </lineage>
</organism>
<dbReference type="Proteomes" id="UP000232631">
    <property type="component" value="Chromosome"/>
</dbReference>
<dbReference type="AlphaFoldDB" id="A0A2H4VR71"/>
<sequence>MAVLLSIKPKYVGEILNENKRYEFRKSIFKRHDVSTAYIYSTNPIKKLIGKFTIGEIIEDHPQTLWQNLSNFAGIEQDEFFNYFQDRETGFAIEIMDLEVFESPVELKDLIPNFVPPQSFYYIDEDIFKTHLNPKNGQEEQLANIDLIVSKLTLNLSKL</sequence>